<comment type="subcellular location">
    <subcellularLocation>
        <location evidence="1">Membrane</location>
        <topology evidence="1">Multi-pass membrane protein</topology>
    </subcellularLocation>
</comment>
<protein>
    <submittedName>
        <fullName evidence="7">Uncharacterized protein</fullName>
    </submittedName>
</protein>
<accession>A0AAW1QTB9</accession>
<dbReference type="InterPro" id="IPR038770">
    <property type="entry name" value="Na+/solute_symporter_sf"/>
</dbReference>
<evidence type="ECO:0000256" key="5">
    <source>
        <dbReference type="ARBA" id="ARBA00023136"/>
    </source>
</evidence>
<feature type="transmembrane region" description="Helical" evidence="6">
    <location>
        <begin position="204"/>
        <end position="226"/>
    </location>
</feature>
<dbReference type="Gene3D" id="1.20.1530.20">
    <property type="match status" value="1"/>
</dbReference>
<dbReference type="GO" id="GO:0016020">
    <property type="term" value="C:membrane"/>
    <property type="evidence" value="ECO:0007669"/>
    <property type="project" value="UniProtKB-SubCell"/>
</dbReference>
<dbReference type="Proteomes" id="UP001489004">
    <property type="component" value="Unassembled WGS sequence"/>
</dbReference>
<evidence type="ECO:0000313" key="7">
    <source>
        <dbReference type="EMBL" id="KAK9824692.1"/>
    </source>
</evidence>
<feature type="transmembrane region" description="Helical" evidence="6">
    <location>
        <begin position="173"/>
        <end position="192"/>
    </location>
</feature>
<evidence type="ECO:0000256" key="3">
    <source>
        <dbReference type="ARBA" id="ARBA00022692"/>
    </source>
</evidence>
<evidence type="ECO:0000256" key="4">
    <source>
        <dbReference type="ARBA" id="ARBA00022989"/>
    </source>
</evidence>
<reference evidence="7 8" key="1">
    <citation type="journal article" date="2024" name="Nat. Commun.">
        <title>Phylogenomics reveals the evolutionary origins of lichenization in chlorophyte algae.</title>
        <authorList>
            <person name="Puginier C."/>
            <person name="Libourel C."/>
            <person name="Otte J."/>
            <person name="Skaloud P."/>
            <person name="Haon M."/>
            <person name="Grisel S."/>
            <person name="Petersen M."/>
            <person name="Berrin J.G."/>
            <person name="Delaux P.M."/>
            <person name="Dal Grande F."/>
            <person name="Keller J."/>
        </authorList>
    </citation>
    <scope>NUCLEOTIDE SEQUENCE [LARGE SCALE GENOMIC DNA]</scope>
    <source>
        <strain evidence="7 8">SAG 2043</strain>
    </source>
</reference>
<gene>
    <name evidence="7" type="ORF">WJX72_012444</name>
</gene>
<comment type="similarity">
    <text evidence="2">Belongs to the bile acid:sodium symporter (BASS) (TC 2.A.28) family.</text>
</comment>
<evidence type="ECO:0000256" key="6">
    <source>
        <dbReference type="SAM" id="Phobius"/>
    </source>
</evidence>
<keyword evidence="8" id="KW-1185">Reference proteome</keyword>
<dbReference type="GO" id="GO:0009941">
    <property type="term" value="C:chloroplast envelope"/>
    <property type="evidence" value="ECO:0007669"/>
    <property type="project" value="UniProtKB-ARBA"/>
</dbReference>
<evidence type="ECO:0000256" key="1">
    <source>
        <dbReference type="ARBA" id="ARBA00004141"/>
    </source>
</evidence>
<evidence type="ECO:0000313" key="8">
    <source>
        <dbReference type="Proteomes" id="UP001489004"/>
    </source>
</evidence>
<dbReference type="InterPro" id="IPR002657">
    <property type="entry name" value="BilAc:Na_symport/Acr3"/>
</dbReference>
<dbReference type="Pfam" id="PF01758">
    <property type="entry name" value="SBF"/>
    <property type="match status" value="1"/>
</dbReference>
<feature type="transmembrane region" description="Helical" evidence="6">
    <location>
        <begin position="238"/>
        <end position="259"/>
    </location>
</feature>
<keyword evidence="4 6" id="KW-1133">Transmembrane helix</keyword>
<dbReference type="InterPro" id="IPR004710">
    <property type="entry name" value="Bilac:Na_transpt"/>
</dbReference>
<keyword evidence="3 6" id="KW-0812">Transmembrane</keyword>
<feature type="transmembrane region" description="Helical" evidence="6">
    <location>
        <begin position="85"/>
        <end position="106"/>
    </location>
</feature>
<name>A0AAW1QTB9_9CHLO</name>
<dbReference type="EMBL" id="JALJOR010000002">
    <property type="protein sequence ID" value="KAK9824692.1"/>
    <property type="molecule type" value="Genomic_DNA"/>
</dbReference>
<sequence length="400" mass="41864">MAGLTTKRSCSLHAYRRSQQCRLTPQPTAPVIAPLRLHVNLRPPADAFRRGLCHQQQLACQAHGARSAGEPTAGLSTLEQQASKLSAILTTFFPLWLLAGTGTALAYPPSFIWFHKDLITAALALTMLSMGTTLTMEDFKSVARFPKRVAIGVSLQYTIMPLLGYMLSRLAGLPTPFAIGICLVASCPGGTASNVVTYLAQADVALSVMLTSVSTLAAVFMTPLLTKLLVGTLVPVNGWSLFVSTLQVVLAPVILGVALNQNFPRAVERAAPFAPLVAVAMIVLCCGSVMASNAAAVQQAGLKLLGAVLALHTGGFTLGYVVSKVLGIPEKQARTNSIEVGMQNSVLGAVLATLHFADPLTAVPCAISACFHSLIGSSFAAYWRSRDAGPDVSALASAAP</sequence>
<comment type="caution">
    <text evidence="7">The sequence shown here is derived from an EMBL/GenBank/DDBJ whole genome shotgun (WGS) entry which is preliminary data.</text>
</comment>
<feature type="transmembrane region" description="Helical" evidence="6">
    <location>
        <begin position="304"/>
        <end position="322"/>
    </location>
</feature>
<feature type="transmembrane region" description="Helical" evidence="6">
    <location>
        <begin position="148"/>
        <end position="167"/>
    </location>
</feature>
<keyword evidence="5 6" id="KW-0472">Membrane</keyword>
<dbReference type="AlphaFoldDB" id="A0AAW1QTB9"/>
<dbReference type="PANTHER" id="PTHR10361:SF28">
    <property type="entry name" value="P3 PROTEIN-RELATED"/>
    <property type="match status" value="1"/>
</dbReference>
<proteinExistence type="inferred from homology"/>
<feature type="transmembrane region" description="Helical" evidence="6">
    <location>
        <begin position="271"/>
        <end position="292"/>
    </location>
</feature>
<evidence type="ECO:0000256" key="2">
    <source>
        <dbReference type="ARBA" id="ARBA00006528"/>
    </source>
</evidence>
<organism evidence="7 8">
    <name type="scientific">[Myrmecia] bisecta</name>
    <dbReference type="NCBI Taxonomy" id="41462"/>
    <lineage>
        <taxon>Eukaryota</taxon>
        <taxon>Viridiplantae</taxon>
        <taxon>Chlorophyta</taxon>
        <taxon>core chlorophytes</taxon>
        <taxon>Trebouxiophyceae</taxon>
        <taxon>Trebouxiales</taxon>
        <taxon>Trebouxiaceae</taxon>
        <taxon>Myrmecia</taxon>
    </lineage>
</organism>
<feature type="transmembrane region" description="Helical" evidence="6">
    <location>
        <begin position="118"/>
        <end position="136"/>
    </location>
</feature>
<dbReference type="PANTHER" id="PTHR10361">
    <property type="entry name" value="SODIUM-BILE ACID COTRANSPORTER"/>
    <property type="match status" value="1"/>
</dbReference>